<proteinExistence type="inferred from homology"/>
<dbReference type="InterPro" id="IPR023271">
    <property type="entry name" value="Aquaporin-like"/>
</dbReference>
<dbReference type="GO" id="GO:0015499">
    <property type="term" value="F:formate transmembrane transporter activity"/>
    <property type="evidence" value="ECO:0007669"/>
    <property type="project" value="TreeGrafter"/>
</dbReference>
<dbReference type="InterPro" id="IPR000292">
    <property type="entry name" value="For/NO2_transpt"/>
</dbReference>
<reference evidence="7" key="1">
    <citation type="journal article" date="2014" name="Int. J. Syst. Evol. Microbiol.">
        <title>Complete genome sequence of Corynebacterium casei LMG S-19264T (=DSM 44701T), isolated from a smear-ripened cheese.</title>
        <authorList>
            <consortium name="US DOE Joint Genome Institute (JGI-PGF)"/>
            <person name="Walter F."/>
            <person name="Albersmeier A."/>
            <person name="Kalinowski J."/>
            <person name="Ruckert C."/>
        </authorList>
    </citation>
    <scope>NUCLEOTIDE SEQUENCE</scope>
    <source>
        <strain evidence="7">CGMCC 1.15034</strain>
    </source>
</reference>
<feature type="transmembrane region" description="Helical" evidence="6">
    <location>
        <begin position="57"/>
        <end position="88"/>
    </location>
</feature>
<feature type="transmembrane region" description="Helical" evidence="6">
    <location>
        <begin position="235"/>
        <end position="255"/>
    </location>
</feature>
<dbReference type="AlphaFoldDB" id="A0A410V7G1"/>
<dbReference type="EMBL" id="CP030057">
    <property type="protein sequence ID" value="QOZ60696.1"/>
    <property type="molecule type" value="Genomic_DNA"/>
</dbReference>
<evidence type="ECO:0000313" key="10">
    <source>
        <dbReference type="Proteomes" id="UP000625079"/>
    </source>
</evidence>
<evidence type="ECO:0000313" key="8">
    <source>
        <dbReference type="EMBL" id="QOZ60696.1"/>
    </source>
</evidence>
<evidence type="ECO:0000313" key="9">
    <source>
        <dbReference type="Proteomes" id="UP000593880"/>
    </source>
</evidence>
<keyword evidence="3 6" id="KW-1133">Transmembrane helix</keyword>
<dbReference type="Pfam" id="PF01226">
    <property type="entry name" value="Form_Nir_trans"/>
    <property type="match status" value="1"/>
</dbReference>
<dbReference type="EMBL" id="BMHC01000004">
    <property type="protein sequence ID" value="GGI24243.1"/>
    <property type="molecule type" value="Genomic_DNA"/>
</dbReference>
<protein>
    <submittedName>
        <fullName evidence="7">Formate transporter</fullName>
    </submittedName>
    <submittedName>
        <fullName evidence="8">Formate/nitrite transporter family protein</fullName>
    </submittedName>
</protein>
<dbReference type="OrthoDB" id="9786493at2"/>
<dbReference type="Proteomes" id="UP000593880">
    <property type="component" value="Chromosome"/>
</dbReference>
<keyword evidence="4 6" id="KW-0472">Membrane</keyword>
<evidence type="ECO:0000256" key="4">
    <source>
        <dbReference type="ARBA" id="ARBA00023136"/>
    </source>
</evidence>
<name>A0A410V7G1_9BRAD</name>
<dbReference type="Gene3D" id="1.20.1080.10">
    <property type="entry name" value="Glycerol uptake facilitator protein"/>
    <property type="match status" value="1"/>
</dbReference>
<feature type="transmembrane region" description="Helical" evidence="6">
    <location>
        <begin position="162"/>
        <end position="182"/>
    </location>
</feature>
<dbReference type="PANTHER" id="PTHR30520">
    <property type="entry name" value="FORMATE TRANSPORTER-RELATED"/>
    <property type="match status" value="1"/>
</dbReference>
<comment type="similarity">
    <text evidence="5">Belongs to the FNT transporter (TC 1.A.16) family.</text>
</comment>
<feature type="transmembrane region" description="Helical" evidence="6">
    <location>
        <begin position="28"/>
        <end position="51"/>
    </location>
</feature>
<feature type="transmembrane region" description="Helical" evidence="6">
    <location>
        <begin position="194"/>
        <end position="215"/>
    </location>
</feature>
<reference evidence="8 9" key="2">
    <citation type="submission" date="2018-06" db="EMBL/GenBank/DDBJ databases">
        <title>Comparative genomics of rhizobia nodulating Arachis hypogaea in China.</title>
        <authorList>
            <person name="Li Y."/>
        </authorList>
    </citation>
    <scope>NUCLEOTIDE SEQUENCE [LARGE SCALE GENOMIC DNA]</scope>
    <source>
        <strain evidence="8 9">CCBAU 51658</strain>
    </source>
</reference>
<feature type="transmembrane region" description="Helical" evidence="6">
    <location>
        <begin position="100"/>
        <end position="123"/>
    </location>
</feature>
<sequence>MDYAKPSDVVASMVDASLKKLALAPRDIVIRGAISGALLGAATTLALTGAVTTGQPIVGALIFPVSLVMIVLLGLELVTGSFAIVPLARLEGKASWNAVIANWSWVFLANLLGSIAVGALIAISLTNMGKLEVTGVAAKIVAVAEAKTIANAAIGTAGMVSVFVKAILCNWLVCLGVVMAMTSTSTVGKIAATWLPIFLFFALGYEHAVVNMFVIPTGMMLGAKVSVADWWLWNQIPVTLGNLVGGFVFTGLALYTTYKPAKPVADVAQVAVQAAE</sequence>
<keyword evidence="9" id="KW-1185">Reference proteome</keyword>
<dbReference type="RefSeq" id="WP_128966298.1">
    <property type="nucleotide sequence ID" value="NZ_BMHC01000004.1"/>
</dbReference>
<organism evidence="7 10">
    <name type="scientific">Bradyrhizobium guangdongense</name>
    <dbReference type="NCBI Taxonomy" id="1325090"/>
    <lineage>
        <taxon>Bacteria</taxon>
        <taxon>Pseudomonadati</taxon>
        <taxon>Pseudomonadota</taxon>
        <taxon>Alphaproteobacteria</taxon>
        <taxon>Hyphomicrobiales</taxon>
        <taxon>Nitrobacteraceae</taxon>
        <taxon>Bradyrhizobium</taxon>
    </lineage>
</organism>
<evidence type="ECO:0000313" key="7">
    <source>
        <dbReference type="EMBL" id="GGI24243.1"/>
    </source>
</evidence>
<gene>
    <name evidence="7" type="ORF">GCM10010987_28410</name>
    <name evidence="8" type="ORF">XH86_19705</name>
</gene>
<dbReference type="GO" id="GO:0005886">
    <property type="term" value="C:plasma membrane"/>
    <property type="evidence" value="ECO:0007669"/>
    <property type="project" value="TreeGrafter"/>
</dbReference>
<reference evidence="7" key="3">
    <citation type="submission" date="2022-12" db="EMBL/GenBank/DDBJ databases">
        <authorList>
            <person name="Sun Q."/>
            <person name="Zhou Y."/>
        </authorList>
    </citation>
    <scope>NUCLEOTIDE SEQUENCE</scope>
    <source>
        <strain evidence="7">CGMCC 1.15034</strain>
    </source>
</reference>
<evidence type="ECO:0000256" key="1">
    <source>
        <dbReference type="ARBA" id="ARBA00004141"/>
    </source>
</evidence>
<evidence type="ECO:0000256" key="3">
    <source>
        <dbReference type="ARBA" id="ARBA00022989"/>
    </source>
</evidence>
<dbReference type="PANTHER" id="PTHR30520:SF6">
    <property type="entry name" value="FORMATE_NITRATE FAMILY TRANSPORTER (EUROFUNG)"/>
    <property type="match status" value="1"/>
</dbReference>
<keyword evidence="2 6" id="KW-0812">Transmembrane</keyword>
<evidence type="ECO:0000256" key="6">
    <source>
        <dbReference type="SAM" id="Phobius"/>
    </source>
</evidence>
<evidence type="ECO:0000256" key="5">
    <source>
        <dbReference type="ARBA" id="ARBA00049660"/>
    </source>
</evidence>
<dbReference type="Proteomes" id="UP000625079">
    <property type="component" value="Unassembled WGS sequence"/>
</dbReference>
<accession>A0A410V7G1</accession>
<comment type="subcellular location">
    <subcellularLocation>
        <location evidence="1">Membrane</location>
        <topology evidence="1">Multi-pass membrane protein</topology>
    </subcellularLocation>
</comment>
<evidence type="ECO:0000256" key="2">
    <source>
        <dbReference type="ARBA" id="ARBA00022692"/>
    </source>
</evidence>